<evidence type="ECO:0000313" key="2">
    <source>
        <dbReference type="Proteomes" id="UP000887013"/>
    </source>
</evidence>
<comment type="caution">
    <text evidence="1">The sequence shown here is derived from an EMBL/GenBank/DDBJ whole genome shotgun (WGS) entry which is preliminary data.</text>
</comment>
<evidence type="ECO:0000313" key="1">
    <source>
        <dbReference type="EMBL" id="GFU62711.1"/>
    </source>
</evidence>
<sequence>MAQFSSDLPAKKFHRYTKTSKNRSAKSKNGWLKSDLQRTTLFVKEGVLEDDCYGILHPKERPRYVYFGEIADVTKGNLAKPKIPVYLTDK</sequence>
<keyword evidence="2" id="KW-1185">Reference proteome</keyword>
<organism evidence="1 2">
    <name type="scientific">Nephila pilipes</name>
    <name type="common">Giant wood spider</name>
    <name type="synonym">Nephila maculata</name>
    <dbReference type="NCBI Taxonomy" id="299642"/>
    <lineage>
        <taxon>Eukaryota</taxon>
        <taxon>Metazoa</taxon>
        <taxon>Ecdysozoa</taxon>
        <taxon>Arthropoda</taxon>
        <taxon>Chelicerata</taxon>
        <taxon>Arachnida</taxon>
        <taxon>Araneae</taxon>
        <taxon>Araneomorphae</taxon>
        <taxon>Entelegynae</taxon>
        <taxon>Araneoidea</taxon>
        <taxon>Nephilidae</taxon>
        <taxon>Nephila</taxon>
    </lineage>
</organism>
<reference evidence="1" key="1">
    <citation type="submission" date="2020-08" db="EMBL/GenBank/DDBJ databases">
        <title>Multicomponent nature underlies the extraordinary mechanical properties of spider dragline silk.</title>
        <authorList>
            <person name="Kono N."/>
            <person name="Nakamura H."/>
            <person name="Mori M."/>
            <person name="Yoshida Y."/>
            <person name="Ohtoshi R."/>
            <person name="Malay A.D."/>
            <person name="Moran D.A.P."/>
            <person name="Tomita M."/>
            <person name="Numata K."/>
            <person name="Arakawa K."/>
        </authorList>
    </citation>
    <scope>NUCLEOTIDE SEQUENCE</scope>
</reference>
<name>A0A8X6R077_NEPPI</name>
<proteinExistence type="predicted"/>
<dbReference type="EMBL" id="BMAW01041199">
    <property type="protein sequence ID" value="GFU62711.1"/>
    <property type="molecule type" value="Genomic_DNA"/>
</dbReference>
<dbReference type="Proteomes" id="UP000887013">
    <property type="component" value="Unassembled WGS sequence"/>
</dbReference>
<gene>
    <name evidence="1" type="ORF">NPIL_223611</name>
</gene>
<protein>
    <submittedName>
        <fullName evidence="1">Uncharacterized protein</fullName>
    </submittedName>
</protein>
<accession>A0A8X6R077</accession>
<dbReference type="AlphaFoldDB" id="A0A8X6R077"/>